<proteinExistence type="predicted"/>
<protein>
    <submittedName>
        <fullName evidence="1">Uncharacterized protein</fullName>
    </submittedName>
</protein>
<evidence type="ECO:0000313" key="2">
    <source>
        <dbReference type="Proteomes" id="UP001178508"/>
    </source>
</evidence>
<gene>
    <name evidence="1" type="ORF">XNOV1_A043065</name>
</gene>
<evidence type="ECO:0000313" key="1">
    <source>
        <dbReference type="EMBL" id="CAJ1061312.1"/>
    </source>
</evidence>
<keyword evidence="2" id="KW-1185">Reference proteome</keyword>
<dbReference type="Proteomes" id="UP001178508">
    <property type="component" value="Chromosome 8"/>
</dbReference>
<reference evidence="1" key="1">
    <citation type="submission" date="2023-08" db="EMBL/GenBank/DDBJ databases">
        <authorList>
            <person name="Alioto T."/>
            <person name="Alioto T."/>
            <person name="Gomez Garrido J."/>
        </authorList>
    </citation>
    <scope>NUCLEOTIDE SEQUENCE</scope>
</reference>
<dbReference type="EMBL" id="OY660871">
    <property type="protein sequence ID" value="CAJ1061312.1"/>
    <property type="molecule type" value="Genomic_DNA"/>
</dbReference>
<dbReference type="AlphaFoldDB" id="A0AAV1FIS8"/>
<sequence length="107" mass="12229">MQWSVAEFVDRTDVLQGKPSHWIRLESSVKVPVYLDSKNEEGRKPLNGLIHPDNSHEAAQVLQQNPQFVNKKICLLQDVLFVSEVIMVCFRPILQGSACFYDIRTTS</sequence>
<name>A0AAV1FIS8_XYRNO</name>
<organism evidence="1 2">
    <name type="scientific">Xyrichtys novacula</name>
    <name type="common">Pearly razorfish</name>
    <name type="synonym">Hemipteronotus novacula</name>
    <dbReference type="NCBI Taxonomy" id="13765"/>
    <lineage>
        <taxon>Eukaryota</taxon>
        <taxon>Metazoa</taxon>
        <taxon>Chordata</taxon>
        <taxon>Craniata</taxon>
        <taxon>Vertebrata</taxon>
        <taxon>Euteleostomi</taxon>
        <taxon>Actinopterygii</taxon>
        <taxon>Neopterygii</taxon>
        <taxon>Teleostei</taxon>
        <taxon>Neoteleostei</taxon>
        <taxon>Acanthomorphata</taxon>
        <taxon>Eupercaria</taxon>
        <taxon>Labriformes</taxon>
        <taxon>Labridae</taxon>
        <taxon>Xyrichtys</taxon>
    </lineage>
</organism>
<accession>A0AAV1FIS8</accession>